<evidence type="ECO:0000256" key="2">
    <source>
        <dbReference type="ARBA" id="ARBA00022519"/>
    </source>
</evidence>
<sequence length="516" mass="56947">MNRRNHHVVDQEVQYDAGLELVSTTDLRGVITYANPAFCQVAGYESEELIGKNHNLVRHPDMPAAAFADLWQKLKQGQSWRGMVKNRCKDGRFYWVDAYVTPIYRDQQLVGYQSVRVKPSHELVQRAERCYTAINAGKKVNSFRENSTLRLILTLALSIAIVLAGSVLWSAWFLLAALLPLVFLTLMQQEVLAIPSELTAIQQQFDSVSRYVYAGRTAFSVATFRHQLQQARLRTVLGRTKDSTSQLTRIADTLEEAVHLTERGIGQQKVQLESIASATLELSHTVQDIAQRTGETNAKVGEAQQICQQAEHVMELTSTTVKKLAVEVQGAASTADNLAVEAERIGAVMTEIQGIADQTNLLALNAAIEAARAGEHGRGFAVVADEVRALSSRTHNATEQIQRSIAEIQQTLLSWGKTMLQSREQVEDCVTQTQHSTVQLKEIVSMVNTIDHLSAQIATAATQQGQVAAEVAQNVDSIQHIAQENMGNMGLVSDTNKRLHQQAAEIANLNKTFSAE</sequence>
<feature type="transmembrane region" description="Helical" evidence="6">
    <location>
        <begin position="151"/>
        <end position="184"/>
    </location>
</feature>
<comment type="subcellular location">
    <subcellularLocation>
        <location evidence="1">Cell inner membrane</location>
        <topology evidence="1">Multi-pass membrane protein</topology>
    </subcellularLocation>
</comment>
<dbReference type="SMART" id="SM00283">
    <property type="entry name" value="MA"/>
    <property type="match status" value="1"/>
</dbReference>
<dbReference type="Proteomes" id="UP001595962">
    <property type="component" value="Unassembled WGS sequence"/>
</dbReference>
<evidence type="ECO:0000259" key="7">
    <source>
        <dbReference type="PROSITE" id="PS50111"/>
    </source>
</evidence>
<dbReference type="SMART" id="SM00086">
    <property type="entry name" value="PAC"/>
    <property type="match status" value="1"/>
</dbReference>
<dbReference type="InterPro" id="IPR000727">
    <property type="entry name" value="T_SNARE_dom"/>
</dbReference>
<dbReference type="Gene3D" id="1.10.287.950">
    <property type="entry name" value="Methyl-accepting chemotaxis protein"/>
    <property type="match status" value="1"/>
</dbReference>
<comment type="caution">
    <text evidence="10">The sequence shown here is derived from an EMBL/GenBank/DDBJ whole genome shotgun (WGS) entry which is preliminary data.</text>
</comment>
<keyword evidence="2" id="KW-1003">Cell membrane</keyword>
<dbReference type="InterPro" id="IPR004089">
    <property type="entry name" value="MCPsignal_dom"/>
</dbReference>
<dbReference type="PANTHER" id="PTHR32089">
    <property type="entry name" value="METHYL-ACCEPTING CHEMOTAXIS PROTEIN MCPB"/>
    <property type="match status" value="1"/>
</dbReference>
<dbReference type="CDD" id="cd11386">
    <property type="entry name" value="MCP_signal"/>
    <property type="match status" value="1"/>
</dbReference>
<evidence type="ECO:0000256" key="6">
    <source>
        <dbReference type="SAM" id="Phobius"/>
    </source>
</evidence>
<dbReference type="InterPro" id="IPR013655">
    <property type="entry name" value="PAS_fold_3"/>
</dbReference>
<keyword evidence="6" id="KW-0472">Membrane</keyword>
<dbReference type="SUPFAM" id="SSF55785">
    <property type="entry name" value="PYP-like sensor domain (PAS domain)"/>
    <property type="match status" value="1"/>
</dbReference>
<dbReference type="PROSITE" id="PS50192">
    <property type="entry name" value="T_SNARE"/>
    <property type="match status" value="1"/>
</dbReference>
<dbReference type="PROSITE" id="PS50111">
    <property type="entry name" value="CHEMOTAXIS_TRANSDUC_2"/>
    <property type="match status" value="1"/>
</dbReference>
<feature type="domain" description="T-SNARE coiled-coil homology" evidence="9">
    <location>
        <begin position="430"/>
        <end position="492"/>
    </location>
</feature>
<dbReference type="Pfam" id="PF08447">
    <property type="entry name" value="PAS_3"/>
    <property type="match status" value="1"/>
</dbReference>
<dbReference type="CDD" id="cd00130">
    <property type="entry name" value="PAS"/>
    <property type="match status" value="1"/>
</dbReference>
<evidence type="ECO:0000256" key="1">
    <source>
        <dbReference type="ARBA" id="ARBA00004429"/>
    </source>
</evidence>
<evidence type="ECO:0000256" key="5">
    <source>
        <dbReference type="PROSITE-ProRule" id="PRU00284"/>
    </source>
</evidence>
<keyword evidence="6" id="KW-1133">Transmembrane helix</keyword>
<dbReference type="EMBL" id="JBHSGB010000009">
    <property type="protein sequence ID" value="MFC4655241.1"/>
    <property type="molecule type" value="Genomic_DNA"/>
</dbReference>
<organism evidence="10 11">
    <name type="scientific">Rheinheimera marina</name>
    <dbReference type="NCBI Taxonomy" id="1774958"/>
    <lineage>
        <taxon>Bacteria</taxon>
        <taxon>Pseudomonadati</taxon>
        <taxon>Pseudomonadota</taxon>
        <taxon>Gammaproteobacteria</taxon>
        <taxon>Chromatiales</taxon>
        <taxon>Chromatiaceae</taxon>
        <taxon>Rheinheimera</taxon>
    </lineage>
</organism>
<protein>
    <submittedName>
        <fullName evidence="10">Methyl-accepting chemotaxis protein</fullName>
    </submittedName>
</protein>
<dbReference type="Gene3D" id="3.30.450.20">
    <property type="entry name" value="PAS domain"/>
    <property type="match status" value="1"/>
</dbReference>
<dbReference type="InterPro" id="IPR001610">
    <property type="entry name" value="PAC"/>
</dbReference>
<feature type="domain" description="PAS" evidence="8">
    <location>
        <begin position="26"/>
        <end position="61"/>
    </location>
</feature>
<keyword evidence="3 5" id="KW-0807">Transducer</keyword>
<accession>A0ABV9JLU8</accession>
<dbReference type="RefSeq" id="WP_377333676.1">
    <property type="nucleotide sequence ID" value="NZ_JBHSGB010000009.1"/>
</dbReference>
<comment type="similarity">
    <text evidence="4">Belongs to the methyl-accepting chemotaxis (MCP) protein family.</text>
</comment>
<evidence type="ECO:0000256" key="4">
    <source>
        <dbReference type="ARBA" id="ARBA00029447"/>
    </source>
</evidence>
<dbReference type="InterPro" id="IPR000014">
    <property type="entry name" value="PAS"/>
</dbReference>
<evidence type="ECO:0000259" key="8">
    <source>
        <dbReference type="PROSITE" id="PS50112"/>
    </source>
</evidence>
<proteinExistence type="inferred from homology"/>
<reference evidence="11" key="1">
    <citation type="journal article" date="2019" name="Int. J. Syst. Evol. Microbiol.">
        <title>The Global Catalogue of Microorganisms (GCM) 10K type strain sequencing project: providing services to taxonomists for standard genome sequencing and annotation.</title>
        <authorList>
            <consortium name="The Broad Institute Genomics Platform"/>
            <consortium name="The Broad Institute Genome Sequencing Center for Infectious Disease"/>
            <person name="Wu L."/>
            <person name="Ma J."/>
        </authorList>
    </citation>
    <scope>NUCLEOTIDE SEQUENCE [LARGE SCALE GENOMIC DNA]</scope>
    <source>
        <strain evidence="11">DT28</strain>
    </source>
</reference>
<dbReference type="Pfam" id="PF00015">
    <property type="entry name" value="MCPsignal"/>
    <property type="match status" value="1"/>
</dbReference>
<keyword evidence="2" id="KW-0997">Cell inner membrane</keyword>
<keyword evidence="11" id="KW-1185">Reference proteome</keyword>
<name>A0ABV9JLU8_9GAMM</name>
<evidence type="ECO:0000256" key="3">
    <source>
        <dbReference type="ARBA" id="ARBA00023224"/>
    </source>
</evidence>
<dbReference type="InterPro" id="IPR035965">
    <property type="entry name" value="PAS-like_dom_sf"/>
</dbReference>
<evidence type="ECO:0000313" key="11">
    <source>
        <dbReference type="Proteomes" id="UP001595962"/>
    </source>
</evidence>
<dbReference type="SMART" id="SM00091">
    <property type="entry name" value="PAS"/>
    <property type="match status" value="1"/>
</dbReference>
<dbReference type="SUPFAM" id="SSF58104">
    <property type="entry name" value="Methyl-accepting chemotaxis protein (MCP) signaling domain"/>
    <property type="match status" value="1"/>
</dbReference>
<feature type="domain" description="Methyl-accepting transducer" evidence="7">
    <location>
        <begin position="243"/>
        <end position="479"/>
    </location>
</feature>
<evidence type="ECO:0000313" key="10">
    <source>
        <dbReference type="EMBL" id="MFC4655241.1"/>
    </source>
</evidence>
<evidence type="ECO:0000259" key="9">
    <source>
        <dbReference type="PROSITE" id="PS50192"/>
    </source>
</evidence>
<dbReference type="PANTHER" id="PTHR32089:SF52">
    <property type="entry name" value="CHEMOTAXIS SIGNAL TRANSDUCTION SYSTEM METHYL ACCEPTING SENSORY TRANSDUCER WITH PAS SENSORY DOMAIN"/>
    <property type="match status" value="1"/>
</dbReference>
<keyword evidence="6" id="KW-0812">Transmembrane</keyword>
<dbReference type="NCBIfam" id="TIGR00229">
    <property type="entry name" value="sensory_box"/>
    <property type="match status" value="1"/>
</dbReference>
<gene>
    <name evidence="10" type="ORF">ACFO3I_09485</name>
</gene>
<dbReference type="PROSITE" id="PS50112">
    <property type="entry name" value="PAS"/>
    <property type="match status" value="1"/>
</dbReference>